<protein>
    <submittedName>
        <fullName evidence="2">Uncharacterized protein</fullName>
    </submittedName>
</protein>
<feature type="non-terminal residue" evidence="2">
    <location>
        <position position="1"/>
    </location>
</feature>
<gene>
    <name evidence="2" type="ORF">EI555_005978</name>
</gene>
<dbReference type="AlphaFoldDB" id="A0A4U1EY43"/>
<proteinExistence type="predicted"/>
<evidence type="ECO:0000313" key="3">
    <source>
        <dbReference type="Proteomes" id="UP000308365"/>
    </source>
</evidence>
<evidence type="ECO:0000256" key="1">
    <source>
        <dbReference type="SAM" id="MobiDB-lite"/>
    </source>
</evidence>
<dbReference type="EMBL" id="RWIC01000614">
    <property type="protein sequence ID" value="TKC41683.1"/>
    <property type="molecule type" value="Genomic_DNA"/>
</dbReference>
<sequence length="100" mass="10949">LPAQEAPVPPSAHKAAWNQRYGQMEPRVHGFDPPGLEEGTGTETPKGHGSKQDHQESTQGQLRHQAHQALSAQADLRFSRRKSTSAHKIFKSPFCAGSQL</sequence>
<feature type="non-terminal residue" evidence="2">
    <location>
        <position position="100"/>
    </location>
</feature>
<evidence type="ECO:0000313" key="2">
    <source>
        <dbReference type="EMBL" id="TKC41683.1"/>
    </source>
</evidence>
<comment type="caution">
    <text evidence="2">The sequence shown here is derived from an EMBL/GenBank/DDBJ whole genome shotgun (WGS) entry which is preliminary data.</text>
</comment>
<organism evidence="2 3">
    <name type="scientific">Monodon monoceros</name>
    <name type="common">Narwhal</name>
    <name type="synonym">Ceratodon monodon</name>
    <dbReference type="NCBI Taxonomy" id="40151"/>
    <lineage>
        <taxon>Eukaryota</taxon>
        <taxon>Metazoa</taxon>
        <taxon>Chordata</taxon>
        <taxon>Craniata</taxon>
        <taxon>Vertebrata</taxon>
        <taxon>Euteleostomi</taxon>
        <taxon>Mammalia</taxon>
        <taxon>Eutheria</taxon>
        <taxon>Laurasiatheria</taxon>
        <taxon>Artiodactyla</taxon>
        <taxon>Whippomorpha</taxon>
        <taxon>Cetacea</taxon>
        <taxon>Odontoceti</taxon>
        <taxon>Monodontidae</taxon>
        <taxon>Monodon</taxon>
    </lineage>
</organism>
<accession>A0A4U1EY43</accession>
<name>A0A4U1EY43_MONMO</name>
<dbReference type="Proteomes" id="UP000308365">
    <property type="component" value="Unassembled WGS sequence"/>
</dbReference>
<reference evidence="3" key="1">
    <citation type="journal article" date="2019" name="IScience">
        <title>Narwhal Genome Reveals Long-Term Low Genetic Diversity despite Current Large Abundance Size.</title>
        <authorList>
            <person name="Westbury M.V."/>
            <person name="Petersen B."/>
            <person name="Garde E."/>
            <person name="Heide-Jorgensen M.P."/>
            <person name="Lorenzen E.D."/>
        </authorList>
    </citation>
    <scope>NUCLEOTIDE SEQUENCE [LARGE SCALE GENOMIC DNA]</scope>
</reference>
<feature type="compositionally biased region" description="Basic residues" evidence="1">
    <location>
        <begin position="79"/>
        <end position="90"/>
    </location>
</feature>
<feature type="region of interest" description="Disordered" evidence="1">
    <location>
        <begin position="1"/>
        <end position="100"/>
    </location>
</feature>